<dbReference type="AlphaFoldDB" id="A0A378ICB8"/>
<evidence type="ECO:0000313" key="2">
    <source>
        <dbReference type="EMBL" id="STX32412.1"/>
    </source>
</evidence>
<reference evidence="2 4" key="2">
    <citation type="submission" date="2018-06" db="EMBL/GenBank/DDBJ databases">
        <authorList>
            <consortium name="Pathogen Informatics"/>
            <person name="Doyle S."/>
        </authorList>
    </citation>
    <scope>NUCLEOTIDE SEQUENCE [LARGE SCALE GENOMIC DNA]</scope>
    <source>
        <strain evidence="2 4">NCTC12437</strain>
    </source>
</reference>
<dbReference type="Proteomes" id="UP000054735">
    <property type="component" value="Unassembled WGS sequence"/>
</dbReference>
<accession>A0A378ICB8</accession>
<dbReference type="EMBL" id="LNXT01000019">
    <property type="protein sequence ID" value="KTC71751.1"/>
    <property type="molecule type" value="Genomic_DNA"/>
</dbReference>
<sequence>MNLDEYLILDLNGRRITLFLTGDKCIFKQRYIQACLFSEIFIAMFGKPVLPSTLSQELLSLKNRTFQ</sequence>
<reference evidence="1 3" key="1">
    <citation type="submission" date="2015-11" db="EMBL/GenBank/DDBJ databases">
        <title>Genomic analysis of 38 Legionella species identifies large and diverse effector repertoires.</title>
        <authorList>
            <person name="Burstein D."/>
            <person name="Amaro F."/>
            <person name="Zusman T."/>
            <person name="Lifshitz Z."/>
            <person name="Cohen O."/>
            <person name="Gilbert J.A."/>
            <person name="Pupko T."/>
            <person name="Shuman H.A."/>
            <person name="Segal G."/>
        </authorList>
    </citation>
    <scope>NUCLEOTIDE SEQUENCE [LARGE SCALE GENOMIC DNA]</scope>
    <source>
        <strain evidence="1 3">CDC#1407-AL-14</strain>
    </source>
</reference>
<name>A0A378ICB8_9GAMM</name>
<evidence type="ECO:0000313" key="1">
    <source>
        <dbReference type="EMBL" id="KTC71751.1"/>
    </source>
</evidence>
<dbReference type="EMBL" id="UGNW01000001">
    <property type="protein sequence ID" value="STX32412.1"/>
    <property type="molecule type" value="Genomic_DNA"/>
</dbReference>
<evidence type="ECO:0000313" key="3">
    <source>
        <dbReference type="Proteomes" id="UP000054735"/>
    </source>
</evidence>
<organism evidence="2 4">
    <name type="scientific">Legionella birminghamensis</name>
    <dbReference type="NCBI Taxonomy" id="28083"/>
    <lineage>
        <taxon>Bacteria</taxon>
        <taxon>Pseudomonadati</taxon>
        <taxon>Pseudomonadota</taxon>
        <taxon>Gammaproteobacteria</taxon>
        <taxon>Legionellales</taxon>
        <taxon>Legionellaceae</taxon>
        <taxon>Legionella</taxon>
    </lineage>
</organism>
<dbReference type="Proteomes" id="UP000255066">
    <property type="component" value="Unassembled WGS sequence"/>
</dbReference>
<evidence type="ECO:0000313" key="4">
    <source>
        <dbReference type="Proteomes" id="UP000255066"/>
    </source>
</evidence>
<keyword evidence="3" id="KW-1185">Reference proteome</keyword>
<gene>
    <name evidence="1" type="ORF">Lbir_1606</name>
    <name evidence="2" type="ORF">NCTC12437_02197</name>
</gene>
<protein>
    <submittedName>
        <fullName evidence="2">Uncharacterized protein</fullName>
    </submittedName>
</protein>
<proteinExistence type="predicted"/>
<dbReference type="STRING" id="28083.Lbir_1606"/>